<dbReference type="Proteomes" id="UP000199101">
    <property type="component" value="Unassembled WGS sequence"/>
</dbReference>
<feature type="transmembrane region" description="Helical" evidence="7">
    <location>
        <begin position="39"/>
        <end position="57"/>
    </location>
</feature>
<dbReference type="InterPro" id="IPR003339">
    <property type="entry name" value="ABC/ECF_trnsptr_transmembrane"/>
</dbReference>
<keyword evidence="5 7" id="KW-1133">Transmembrane helix</keyword>
<feature type="transmembrane region" description="Helical" evidence="7">
    <location>
        <begin position="64"/>
        <end position="86"/>
    </location>
</feature>
<dbReference type="AlphaFoldDB" id="A0A1C3WIC3"/>
<dbReference type="OrthoDB" id="5431428at2"/>
<dbReference type="PANTHER" id="PTHR34857">
    <property type="entry name" value="SLL0384 PROTEIN"/>
    <property type="match status" value="1"/>
</dbReference>
<evidence type="ECO:0000313" key="9">
    <source>
        <dbReference type="Proteomes" id="UP000199101"/>
    </source>
</evidence>
<dbReference type="STRING" id="410764.GA0061103_5577"/>
<comment type="similarity">
    <text evidence="2">Belongs to the CbiQ family.</text>
</comment>
<dbReference type="RefSeq" id="WP_092715083.1">
    <property type="nucleotide sequence ID" value="NZ_FMAG01000005.1"/>
</dbReference>
<evidence type="ECO:0000256" key="3">
    <source>
        <dbReference type="ARBA" id="ARBA00022475"/>
    </source>
</evidence>
<feature type="transmembrane region" description="Helical" evidence="7">
    <location>
        <begin position="12"/>
        <end position="33"/>
    </location>
</feature>
<evidence type="ECO:0000256" key="7">
    <source>
        <dbReference type="SAM" id="Phobius"/>
    </source>
</evidence>
<keyword evidence="6 7" id="KW-0472">Membrane</keyword>
<dbReference type="PANTHER" id="PTHR34857:SF2">
    <property type="entry name" value="SLL0384 PROTEIN"/>
    <property type="match status" value="1"/>
</dbReference>
<gene>
    <name evidence="8" type="ORF">GA0061103_5577</name>
</gene>
<feature type="transmembrane region" description="Helical" evidence="7">
    <location>
        <begin position="241"/>
        <end position="266"/>
    </location>
</feature>
<sequence>MSEGRNAATRRGWLATINPVAKLAATLPPLALLLFIRDIATPAVVAGLALVAIVSGVPLRLRALLAGAAAILLIGAWTTLVCALLTRPDLVRDSPIIIDGWITLRAGAVHNGAATAMRLAAMMMLALLGSLGTTTDQLASALVHQCRIPYRFAYGSIAAMRFAPRYRQELLTLRAAQRARGIIDPAGPVGYLRRTGRSIVPLLAAGARYATRLSLAMDARGFGAFSSRSDRQPSVVRARDVIFVMTVWAGFAAIFVTTGMLGLLSISGDLRDPG</sequence>
<proteinExistence type="inferred from homology"/>
<dbReference type="Pfam" id="PF02361">
    <property type="entry name" value="CbiQ"/>
    <property type="match status" value="1"/>
</dbReference>
<reference evidence="9" key="1">
    <citation type="submission" date="2016-08" db="EMBL/GenBank/DDBJ databases">
        <authorList>
            <person name="Varghese N."/>
            <person name="Submissions Spin"/>
        </authorList>
    </citation>
    <scope>NUCLEOTIDE SEQUENCE [LARGE SCALE GENOMIC DNA]</scope>
    <source>
        <strain evidence="9">HAMBI 2975</strain>
    </source>
</reference>
<evidence type="ECO:0000256" key="1">
    <source>
        <dbReference type="ARBA" id="ARBA00004141"/>
    </source>
</evidence>
<evidence type="ECO:0000256" key="4">
    <source>
        <dbReference type="ARBA" id="ARBA00022692"/>
    </source>
</evidence>
<dbReference type="GO" id="GO:0005886">
    <property type="term" value="C:plasma membrane"/>
    <property type="evidence" value="ECO:0007669"/>
    <property type="project" value="UniProtKB-ARBA"/>
</dbReference>
<accession>A0A1C3WIC3</accession>
<evidence type="ECO:0000256" key="2">
    <source>
        <dbReference type="ARBA" id="ARBA00008564"/>
    </source>
</evidence>
<protein>
    <submittedName>
        <fullName evidence="8">Energy-coupling factor transport system permease protein</fullName>
    </submittedName>
</protein>
<evidence type="ECO:0000256" key="5">
    <source>
        <dbReference type="ARBA" id="ARBA00022989"/>
    </source>
</evidence>
<name>A0A1C3WIC3_9HYPH</name>
<keyword evidence="9" id="KW-1185">Reference proteome</keyword>
<keyword evidence="4 7" id="KW-0812">Transmembrane</keyword>
<dbReference type="CDD" id="cd16914">
    <property type="entry name" value="EcfT"/>
    <property type="match status" value="1"/>
</dbReference>
<evidence type="ECO:0000313" key="8">
    <source>
        <dbReference type="EMBL" id="SCB39817.1"/>
    </source>
</evidence>
<dbReference type="EMBL" id="FMAG01000005">
    <property type="protein sequence ID" value="SCB39817.1"/>
    <property type="molecule type" value="Genomic_DNA"/>
</dbReference>
<organism evidence="8 9">
    <name type="scientific">Rhizobium multihospitium</name>
    <dbReference type="NCBI Taxonomy" id="410764"/>
    <lineage>
        <taxon>Bacteria</taxon>
        <taxon>Pseudomonadati</taxon>
        <taxon>Pseudomonadota</taxon>
        <taxon>Alphaproteobacteria</taxon>
        <taxon>Hyphomicrobiales</taxon>
        <taxon>Rhizobiaceae</taxon>
        <taxon>Rhizobium/Agrobacterium group</taxon>
        <taxon>Rhizobium</taxon>
    </lineage>
</organism>
<keyword evidence="3" id="KW-1003">Cell membrane</keyword>
<dbReference type="InterPro" id="IPR051611">
    <property type="entry name" value="ECF_transporter_component"/>
</dbReference>
<evidence type="ECO:0000256" key="6">
    <source>
        <dbReference type="ARBA" id="ARBA00023136"/>
    </source>
</evidence>
<comment type="subcellular location">
    <subcellularLocation>
        <location evidence="1">Membrane</location>
        <topology evidence="1">Multi-pass membrane protein</topology>
    </subcellularLocation>
</comment>